<evidence type="ECO:0000256" key="4">
    <source>
        <dbReference type="ARBA" id="ARBA00022618"/>
    </source>
</evidence>
<dbReference type="RefSeq" id="XP_001745061.1">
    <property type="nucleotide sequence ID" value="XM_001745009.1"/>
</dbReference>
<dbReference type="SUPFAM" id="SSF56091">
    <property type="entry name" value="DNA ligase/mRNA capping enzyme, catalytic domain"/>
    <property type="match status" value="1"/>
</dbReference>
<gene>
    <name evidence="18" type="ORF">MONBRDRAFT_16341</name>
</gene>
<dbReference type="PROSITE" id="PS50160">
    <property type="entry name" value="DNA_LIGASE_A3"/>
    <property type="match status" value="1"/>
</dbReference>
<comment type="subcellular location">
    <subcellularLocation>
        <location evidence="1">Nucleus</location>
    </subcellularLocation>
</comment>
<dbReference type="InterPro" id="IPR012310">
    <property type="entry name" value="DNA_ligase_ATP-dep_cent"/>
</dbReference>
<dbReference type="GO" id="GO:0006281">
    <property type="term" value="P:DNA repair"/>
    <property type="evidence" value="ECO:0007669"/>
    <property type="project" value="UniProtKB-KW"/>
</dbReference>
<dbReference type="KEGG" id="mbr:MONBRDRAFT_16341"/>
<dbReference type="EMBL" id="CH991548">
    <property type="protein sequence ID" value="EDQ90294.1"/>
    <property type="molecule type" value="Genomic_DNA"/>
</dbReference>
<dbReference type="Gene3D" id="2.40.50.140">
    <property type="entry name" value="Nucleic acid-binding proteins"/>
    <property type="match status" value="1"/>
</dbReference>
<evidence type="ECO:0000256" key="8">
    <source>
        <dbReference type="ARBA" id="ARBA00022840"/>
    </source>
</evidence>
<dbReference type="EC" id="6.5.1.1" evidence="14"/>
<reference evidence="18 19" key="1">
    <citation type="journal article" date="2008" name="Nature">
        <title>The genome of the choanoflagellate Monosiga brevicollis and the origin of metazoans.</title>
        <authorList>
            <consortium name="JGI Sequencing"/>
            <person name="King N."/>
            <person name="Westbrook M.J."/>
            <person name="Young S.L."/>
            <person name="Kuo A."/>
            <person name="Abedin M."/>
            <person name="Chapman J."/>
            <person name="Fairclough S."/>
            <person name="Hellsten U."/>
            <person name="Isogai Y."/>
            <person name="Letunic I."/>
            <person name="Marr M."/>
            <person name="Pincus D."/>
            <person name="Putnam N."/>
            <person name="Rokas A."/>
            <person name="Wright K.J."/>
            <person name="Zuzow R."/>
            <person name="Dirks W."/>
            <person name="Good M."/>
            <person name="Goodstein D."/>
            <person name="Lemons D."/>
            <person name="Li W."/>
            <person name="Lyons J.B."/>
            <person name="Morris A."/>
            <person name="Nichols S."/>
            <person name="Richter D.J."/>
            <person name="Salamov A."/>
            <person name="Bork P."/>
            <person name="Lim W.A."/>
            <person name="Manning G."/>
            <person name="Miller W.T."/>
            <person name="McGinnis W."/>
            <person name="Shapiro H."/>
            <person name="Tjian R."/>
            <person name="Grigoriev I.V."/>
            <person name="Rokhsar D."/>
        </authorList>
    </citation>
    <scope>NUCLEOTIDE SEQUENCE [LARGE SCALE GENOMIC DNA]</scope>
    <source>
        <strain evidence="19">MX1 / ATCC 50154</strain>
    </source>
</reference>
<dbReference type="GO" id="GO:0003910">
    <property type="term" value="F:DNA ligase (ATP) activity"/>
    <property type="evidence" value="ECO:0000318"/>
    <property type="project" value="GO_Central"/>
</dbReference>
<evidence type="ECO:0000256" key="3">
    <source>
        <dbReference type="ARBA" id="ARBA00022598"/>
    </source>
</evidence>
<dbReference type="InParanoid" id="A9UWX7"/>
<evidence type="ECO:0000313" key="19">
    <source>
        <dbReference type="Proteomes" id="UP000001357"/>
    </source>
</evidence>
<dbReference type="FunFam" id="2.40.50.140:FF:000062">
    <property type="entry name" value="DNA ligase"/>
    <property type="match status" value="1"/>
</dbReference>
<dbReference type="STRING" id="81824.A9UWX7"/>
<dbReference type="Pfam" id="PF01068">
    <property type="entry name" value="DNA_ligase_A_M"/>
    <property type="match status" value="1"/>
</dbReference>
<feature type="region of interest" description="Disordered" evidence="16">
    <location>
        <begin position="638"/>
        <end position="657"/>
    </location>
</feature>
<dbReference type="PROSITE" id="PS00333">
    <property type="entry name" value="DNA_LIGASE_A2"/>
    <property type="match status" value="1"/>
</dbReference>
<evidence type="ECO:0000256" key="16">
    <source>
        <dbReference type="SAM" id="MobiDB-lite"/>
    </source>
</evidence>
<dbReference type="GO" id="GO:0005634">
    <property type="term" value="C:nucleus"/>
    <property type="evidence" value="ECO:0000318"/>
    <property type="project" value="GO_Central"/>
</dbReference>
<dbReference type="SUPFAM" id="SSF50249">
    <property type="entry name" value="Nucleic acid-binding proteins"/>
    <property type="match status" value="1"/>
</dbReference>
<keyword evidence="9 14" id="KW-0233">DNA recombination</keyword>
<evidence type="ECO:0000256" key="11">
    <source>
        <dbReference type="ARBA" id="ARBA00023242"/>
    </source>
</evidence>
<keyword evidence="5" id="KW-0235">DNA replication</keyword>
<dbReference type="Pfam" id="PF04679">
    <property type="entry name" value="DNA_ligase_A_C"/>
    <property type="match status" value="1"/>
</dbReference>
<keyword evidence="3 14" id="KW-0436">Ligase</keyword>
<evidence type="ECO:0000256" key="2">
    <source>
        <dbReference type="ARBA" id="ARBA00007572"/>
    </source>
</evidence>
<dbReference type="GO" id="GO:0006310">
    <property type="term" value="P:DNA recombination"/>
    <property type="evidence" value="ECO:0007669"/>
    <property type="project" value="UniProtKB-KW"/>
</dbReference>
<dbReference type="PANTHER" id="PTHR45674">
    <property type="entry name" value="DNA LIGASE 1/3 FAMILY MEMBER"/>
    <property type="match status" value="1"/>
</dbReference>
<evidence type="ECO:0000313" key="18">
    <source>
        <dbReference type="EMBL" id="EDQ90294.1"/>
    </source>
</evidence>
<dbReference type="FunCoup" id="A9UWX7">
    <property type="interactions" value="1251"/>
</dbReference>
<dbReference type="InterPro" id="IPR012340">
    <property type="entry name" value="NA-bd_OB-fold"/>
</dbReference>
<comment type="similarity">
    <text evidence="2 15">Belongs to the ATP-dependent DNA ligase family.</text>
</comment>
<evidence type="ECO:0000256" key="6">
    <source>
        <dbReference type="ARBA" id="ARBA00022741"/>
    </source>
</evidence>
<dbReference type="InterPro" id="IPR050191">
    <property type="entry name" value="ATP-dep_DNA_ligase"/>
</dbReference>
<dbReference type="GO" id="GO:1903461">
    <property type="term" value="P:Okazaki fragment processing involved in mitotic DNA replication"/>
    <property type="evidence" value="ECO:0000318"/>
    <property type="project" value="GO_Central"/>
</dbReference>
<keyword evidence="11" id="KW-0539">Nucleus</keyword>
<evidence type="ECO:0000256" key="5">
    <source>
        <dbReference type="ARBA" id="ARBA00022705"/>
    </source>
</evidence>
<dbReference type="Proteomes" id="UP000001357">
    <property type="component" value="Unassembled WGS sequence"/>
</dbReference>
<feature type="compositionally biased region" description="Polar residues" evidence="16">
    <location>
        <begin position="642"/>
        <end position="657"/>
    </location>
</feature>
<accession>A9UWX7</accession>
<keyword evidence="8 14" id="KW-0067">ATP-binding</keyword>
<dbReference type="eggNOG" id="KOG0967">
    <property type="taxonomic scope" value="Eukaryota"/>
</dbReference>
<dbReference type="GeneID" id="5890340"/>
<dbReference type="Gene3D" id="3.30.1490.70">
    <property type="match status" value="1"/>
</dbReference>
<evidence type="ECO:0000259" key="17">
    <source>
        <dbReference type="PROSITE" id="PS50160"/>
    </source>
</evidence>
<evidence type="ECO:0000256" key="9">
    <source>
        <dbReference type="ARBA" id="ARBA00023172"/>
    </source>
</evidence>
<dbReference type="InterPro" id="IPR036599">
    <property type="entry name" value="DNA_ligase_N_sf"/>
</dbReference>
<proteinExistence type="inferred from homology"/>
<dbReference type="InterPro" id="IPR012309">
    <property type="entry name" value="DNA_ligase_ATP-dep_C"/>
</dbReference>
<dbReference type="PANTHER" id="PTHR45674:SF4">
    <property type="entry name" value="DNA LIGASE 1"/>
    <property type="match status" value="1"/>
</dbReference>
<evidence type="ECO:0000256" key="14">
    <source>
        <dbReference type="RuleBase" id="RU000617"/>
    </source>
</evidence>
<dbReference type="InterPro" id="IPR000977">
    <property type="entry name" value="DNA_ligase_ATP-dep"/>
</dbReference>
<dbReference type="SUPFAM" id="SSF117018">
    <property type="entry name" value="ATP-dependent DNA ligase DNA-binding domain"/>
    <property type="match status" value="1"/>
</dbReference>
<protein>
    <recommendedName>
        <fullName evidence="14">DNA ligase</fullName>
        <ecNumber evidence="14">6.5.1.1</ecNumber>
    </recommendedName>
</protein>
<dbReference type="NCBIfam" id="TIGR00574">
    <property type="entry name" value="dnl1"/>
    <property type="match status" value="1"/>
</dbReference>
<comment type="catalytic activity">
    <reaction evidence="13 14">
        <text>ATP + (deoxyribonucleotide)n-3'-hydroxyl + 5'-phospho-(deoxyribonucleotide)m = (deoxyribonucleotide)n+m + AMP + diphosphate.</text>
        <dbReference type="EC" id="6.5.1.1"/>
    </reaction>
</comment>
<evidence type="ECO:0000256" key="1">
    <source>
        <dbReference type="ARBA" id="ARBA00004123"/>
    </source>
</evidence>
<evidence type="ECO:0000256" key="12">
    <source>
        <dbReference type="ARBA" id="ARBA00023306"/>
    </source>
</evidence>
<dbReference type="Gene3D" id="1.10.3260.10">
    <property type="entry name" value="DNA ligase, ATP-dependent, N-terminal domain"/>
    <property type="match status" value="1"/>
</dbReference>
<dbReference type="InterPro" id="IPR012308">
    <property type="entry name" value="DNA_ligase_ATP-dep_N"/>
</dbReference>
<dbReference type="CDD" id="cd07900">
    <property type="entry name" value="Adenylation_DNA_ligase_I_Euk"/>
    <property type="match status" value="1"/>
</dbReference>
<dbReference type="AlphaFoldDB" id="A9UWX7"/>
<dbReference type="PROSITE" id="PS00697">
    <property type="entry name" value="DNA_LIGASE_A1"/>
    <property type="match status" value="1"/>
</dbReference>
<evidence type="ECO:0000256" key="10">
    <source>
        <dbReference type="ARBA" id="ARBA00023204"/>
    </source>
</evidence>
<dbReference type="GO" id="GO:0006273">
    <property type="term" value="P:lagging strand elongation"/>
    <property type="evidence" value="ECO:0000318"/>
    <property type="project" value="GO_Central"/>
</dbReference>
<evidence type="ECO:0000256" key="15">
    <source>
        <dbReference type="RuleBase" id="RU004196"/>
    </source>
</evidence>
<dbReference type="GO" id="GO:0071897">
    <property type="term" value="P:DNA biosynthetic process"/>
    <property type="evidence" value="ECO:0007669"/>
    <property type="project" value="InterPro"/>
</dbReference>
<dbReference type="OMA" id="WIKYKRD"/>
<dbReference type="InterPro" id="IPR016059">
    <property type="entry name" value="DNA_ligase_ATP-dep_CS"/>
</dbReference>
<keyword evidence="10 14" id="KW-0234">DNA repair</keyword>
<name>A9UWX7_MONBE</name>
<keyword evidence="7 14" id="KW-0227">DNA damage</keyword>
<dbReference type="Pfam" id="PF04675">
    <property type="entry name" value="DNA_ligase_A_N"/>
    <property type="match status" value="1"/>
</dbReference>
<keyword evidence="6 14" id="KW-0547">Nucleotide-binding</keyword>
<feature type="domain" description="ATP-dependent DNA ligase family profile" evidence="17">
    <location>
        <begin position="391"/>
        <end position="527"/>
    </location>
</feature>
<evidence type="ECO:0000256" key="7">
    <source>
        <dbReference type="ARBA" id="ARBA00022763"/>
    </source>
</evidence>
<dbReference type="FunFam" id="1.10.3260.10:FF:000001">
    <property type="entry name" value="DNA ligase"/>
    <property type="match status" value="1"/>
</dbReference>
<organism evidence="18 19">
    <name type="scientific">Monosiga brevicollis</name>
    <name type="common">Choanoflagellate</name>
    <dbReference type="NCBI Taxonomy" id="81824"/>
    <lineage>
        <taxon>Eukaryota</taxon>
        <taxon>Choanoflagellata</taxon>
        <taxon>Craspedida</taxon>
        <taxon>Salpingoecidae</taxon>
        <taxon>Monosiga</taxon>
    </lineage>
</organism>
<dbReference type="GO" id="GO:0051301">
    <property type="term" value="P:cell division"/>
    <property type="evidence" value="ECO:0007669"/>
    <property type="project" value="UniProtKB-KW"/>
</dbReference>
<keyword evidence="12" id="KW-0131">Cell cycle</keyword>
<keyword evidence="4" id="KW-0132">Cell division</keyword>
<sequence>YHPIAHACWVHDQPTPYQALAAMYMAVDKTTKRLEIIAMVANFFRSVLLLSPKDLVRCVYLCTNDLAPAYEGLELGIGDSILVRAIADASGRSPGQVKAVMHQCGDLGKCAVKCKGKQGKLGFVRQQPPLTVAQVFEAFTQIARLSGRDCQKRKQDVIKQLLVRARCEAETMFLIRSLSGRLRIGLADSSVLSALGLAITMTPPCQDFPPAEIDASKGRAQSEAFKAKADANILALKTVYCELPNYDYILPILLKDGLAAVVDKCGITPGIPMKPMLAHPTKGISEVMDRFDGKTFACEYKYDGERAQVHMSKEGRVCIFSRNSEDNTTKYPDIVGRIRDAMSQHVTDFVLDCEAVAYDIVERQILPFQACPCGSSQRLVLSTRKRKDANEEDIKVQVCLFAFDLLYLNGESLVRENFQTRRNKLREAFQHVEGQFHFANSLITNDVDEINEYLDLSIKESCEGLMVKTLEVDATYEIAKRSHSWLKLKKDYLDGVGDTLDLVVIGAWIGKGKRTGTYGAFLLACHDTETEEFQSICKIGTGFSDEDLKGFATSLKAHVVPTAPSYYRYDAGLKPDVWFAPEQVWEVKAADLSISPRHLAAAGLVDPNKGISLRFPRFLRIREDKKADDATSAEQVADMYLSQEQIKNNNQTRGPPR</sequence>
<keyword evidence="19" id="KW-1185">Reference proteome</keyword>
<dbReference type="GO" id="GO:0005524">
    <property type="term" value="F:ATP binding"/>
    <property type="evidence" value="ECO:0007669"/>
    <property type="project" value="UniProtKB-KW"/>
</dbReference>
<dbReference type="CDD" id="cd07969">
    <property type="entry name" value="OBF_DNA_ligase_I"/>
    <property type="match status" value="1"/>
</dbReference>
<dbReference type="GO" id="GO:0003677">
    <property type="term" value="F:DNA binding"/>
    <property type="evidence" value="ECO:0007669"/>
    <property type="project" value="InterPro"/>
</dbReference>
<feature type="non-terminal residue" evidence="18">
    <location>
        <position position="1"/>
    </location>
</feature>
<evidence type="ECO:0000256" key="13">
    <source>
        <dbReference type="ARBA" id="ARBA00034003"/>
    </source>
</evidence>
<dbReference type="FunFam" id="3.30.470.30:FF:000002">
    <property type="entry name" value="DNA ligase"/>
    <property type="match status" value="1"/>
</dbReference>
<dbReference type="Gene3D" id="3.30.470.30">
    <property type="entry name" value="DNA ligase/mRNA capping enzyme"/>
    <property type="match status" value="1"/>
</dbReference>